<dbReference type="OrthoDB" id="372975at2759"/>
<organism evidence="2 3">
    <name type="scientific">Plasmodium coatneyi</name>
    <dbReference type="NCBI Taxonomy" id="208452"/>
    <lineage>
        <taxon>Eukaryota</taxon>
        <taxon>Sar</taxon>
        <taxon>Alveolata</taxon>
        <taxon>Apicomplexa</taxon>
        <taxon>Aconoidasida</taxon>
        <taxon>Haemosporida</taxon>
        <taxon>Plasmodiidae</taxon>
        <taxon>Plasmodium</taxon>
    </lineage>
</organism>
<dbReference type="GeneID" id="30907391"/>
<dbReference type="Proteomes" id="UP000092716">
    <property type="component" value="Chromosome 4"/>
</dbReference>
<proteinExistence type="predicted"/>
<evidence type="ECO:0000313" key="2">
    <source>
        <dbReference type="EMBL" id="ANQ06440.1"/>
    </source>
</evidence>
<dbReference type="AlphaFoldDB" id="A0A1B1DUI8"/>
<dbReference type="VEuPathDB" id="PlasmoDB:PCOAH_00006680"/>
<accession>A0A1B1DUI8</accession>
<evidence type="ECO:0000256" key="1">
    <source>
        <dbReference type="SAM" id="MobiDB-lite"/>
    </source>
</evidence>
<evidence type="ECO:0000313" key="3">
    <source>
        <dbReference type="Proteomes" id="UP000092716"/>
    </source>
</evidence>
<gene>
    <name evidence="2" type="ORF">PCOAH_00006680</name>
</gene>
<dbReference type="KEGG" id="pcot:PCOAH_00006680"/>
<feature type="compositionally biased region" description="Polar residues" evidence="1">
    <location>
        <begin position="149"/>
        <end position="167"/>
    </location>
</feature>
<feature type="compositionally biased region" description="Polar residues" evidence="1">
    <location>
        <begin position="121"/>
        <end position="132"/>
    </location>
</feature>
<sequence>MDLFGEDSENNCCEGWGRRAHGRASRSGAVRGRLIKQKRNSEEREEETNLFSVSSGEDKRRTPGRKRGLFSESVNDEDSSGEDRKKNKKRRVRSKCLFSSTSDGGSHKSEEASEAGKLGDNSPQEGKSNCLFSNDVEEVKQGDQYPQEKISNSLFSSTSEETPQSGSEVKGKNKSPNGEGRKVQSRMYIREGNFFLNIGEKGKKKTRKKTSFSNIGLQGRSNIANKCGYRMNAGRSGKRDLPYYDLHGTNEEGMYRLISFEKLKKRASRKLNFMSIVNMANGGGNSSDNSSGSSSGLSSHSSVCTLVRSQVGDDAGDEGTDSTANSEEDILNRTGVSYVASSESTQESKNDIASVNDEISNNRTMDVYRYYYLGNHVDNLVRNKNVEKMEESAICIGGENLHDRLFGLGEGNSKELHRGEVTLDGMHKGMSKEETQQLDRGTSIKMKQPRNKIGKRNNGMLQRNLKLYRNFKNINVEVSRQNNLKGLNFKEMVVNFIRLVNKNVMEIGERGEMDLSKEGNNSKDDFNDTSDVEEWYVTRGDVTKGEETKTQASLQEAEGQHNHLEVAKCVCIFCSEKKKILTNEEMHVSTFKYMDERKEEDTVIKPFFMHNYVFTAFINYFIHYGRVTRVQGGKKTGGKNILFYKFDKMVTKKYGIKRVILFVAKRVTLTSVGIHMEGSNMLQEEEEFVVVINFFKWGMMRRRYKEIVKLKRRKKEKESLSIFKTFFFVVKAIDEYCILCNIQVDHPKGKKNFHEGKGKYMSEPFCKKEDSNPRNGCTSFDSSYLSNNEVRVGQIEDALNRDLANSRLQFALVDSLRVSAGSTLYLFPAHMLVLV</sequence>
<name>A0A1B1DUI8_9APIC</name>
<keyword evidence="3" id="KW-1185">Reference proteome</keyword>
<reference evidence="3" key="1">
    <citation type="submission" date="2016-06" db="EMBL/GenBank/DDBJ databases">
        <title>First high quality genome sequence of Plasmodium coatneyi using continuous long reads from single molecule, real-time sequencing.</title>
        <authorList>
            <person name="Chien J.-T."/>
            <person name="Pakala S.B."/>
            <person name="Geraldo J.A."/>
            <person name="Lapp S.A."/>
            <person name="Barnwell J.W."/>
            <person name="Kissinger J.C."/>
            <person name="Galinski M.R."/>
            <person name="Humphrey J.C."/>
        </authorList>
    </citation>
    <scope>NUCLEOTIDE SEQUENCE [LARGE SCALE GENOMIC DNA]</scope>
    <source>
        <strain evidence="3">Hackeri</strain>
    </source>
</reference>
<feature type="region of interest" description="Disordered" evidence="1">
    <location>
        <begin position="1"/>
        <end position="185"/>
    </location>
</feature>
<protein>
    <submittedName>
        <fullName evidence="2">Uncharacterized protein</fullName>
    </submittedName>
</protein>
<dbReference type="RefSeq" id="XP_019913135.1">
    <property type="nucleotide sequence ID" value="XM_020057478.1"/>
</dbReference>
<dbReference type="EMBL" id="CP016242">
    <property type="protein sequence ID" value="ANQ06440.1"/>
    <property type="molecule type" value="Genomic_DNA"/>
</dbReference>